<organism evidence="2 3">
    <name type="scientific">Proteobacteria bacterium 228</name>
    <dbReference type="NCBI Taxonomy" id="2083153"/>
    <lineage>
        <taxon>Bacteria</taxon>
        <taxon>Pseudomonadati</taxon>
        <taxon>Pseudomonadota</taxon>
    </lineage>
</organism>
<comment type="caution">
    <text evidence="2">The sequence shown here is derived from an EMBL/GenBank/DDBJ whole genome shotgun (WGS) entry which is preliminary data.</text>
</comment>
<accession>A0A2S5KY31</accession>
<sequence length="312" mass="34335">MRSTSIMLALGLAGLPVAASAYDLPAVNLGGTSFYDGAPAPNGPGWYAIEYLQSINSKRMNDANGNKLGLPKQDINLFVPLTQVIYQSDLRWGNASPGVTVLLPWVADARVDDGLNHAALDSQTGLGDTIVGAFLQFDPIMGENGPRFSQRIELDVSIPTGSYDRNKAINPGNNFWTINPYYAATLWVTPKWSFSGRLFYLWNGKNDDPSTSLGASHDSQAGQALHANFTTEYALNANMSVGLNGYWLKQITDTRVDGEDVKGRREKVWAIGPGMVYKLGQDDSMFANLYFEQDAENRAQGNRFILRFNHHF</sequence>
<evidence type="ECO:0000313" key="3">
    <source>
        <dbReference type="Proteomes" id="UP000238196"/>
    </source>
</evidence>
<dbReference type="EMBL" id="PRLP01000001">
    <property type="protein sequence ID" value="PPC79419.1"/>
    <property type="molecule type" value="Genomic_DNA"/>
</dbReference>
<dbReference type="OrthoDB" id="8639774at2"/>
<reference evidence="2 3" key="1">
    <citation type="submission" date="2018-02" db="EMBL/GenBank/DDBJ databases">
        <title>novel marine gammaproteobacteria from coastal saline agro ecosystem.</title>
        <authorList>
            <person name="Krishnan R."/>
            <person name="Ramesh Kumar N."/>
        </authorList>
    </citation>
    <scope>NUCLEOTIDE SEQUENCE [LARGE SCALE GENOMIC DNA]</scope>
    <source>
        <strain evidence="2 3">228</strain>
    </source>
</reference>
<feature type="chain" id="PRO_5015555252" evidence="1">
    <location>
        <begin position="22"/>
        <end position="312"/>
    </location>
</feature>
<keyword evidence="1" id="KW-0732">Signal</keyword>
<proteinExistence type="predicted"/>
<dbReference type="Proteomes" id="UP000238196">
    <property type="component" value="Unassembled WGS sequence"/>
</dbReference>
<protein>
    <submittedName>
        <fullName evidence="2">Phenol degradation protein meta</fullName>
    </submittedName>
</protein>
<evidence type="ECO:0000313" key="2">
    <source>
        <dbReference type="EMBL" id="PPC79419.1"/>
    </source>
</evidence>
<dbReference type="InterPro" id="IPR025737">
    <property type="entry name" value="FApF"/>
</dbReference>
<dbReference type="AlphaFoldDB" id="A0A2S5KY31"/>
<name>A0A2S5KY31_9PROT</name>
<evidence type="ECO:0000256" key="1">
    <source>
        <dbReference type="SAM" id="SignalP"/>
    </source>
</evidence>
<dbReference type="Pfam" id="PF13557">
    <property type="entry name" value="Phenol_MetA_deg"/>
    <property type="match status" value="1"/>
</dbReference>
<feature type="signal peptide" evidence="1">
    <location>
        <begin position="1"/>
        <end position="21"/>
    </location>
</feature>
<gene>
    <name evidence="2" type="ORF">C4K68_00445</name>
</gene>